<dbReference type="PRINTS" id="PR00040">
    <property type="entry name" value="HTHMERR"/>
</dbReference>
<evidence type="ECO:0000259" key="2">
    <source>
        <dbReference type="PROSITE" id="PS50937"/>
    </source>
</evidence>
<sequence length="265" mass="31448">MQEMTYTISEFARQTGITVRTLRFYEEVELLVPKTFNDAGHRLYGIEELKKLQQIQSLKFVGYTLQDIQKLLRESMLSHESFEESLSMQHKLLAEKRDEIDRAIDAIETIQTLLQQEQELDWTLIISFLHGVQREEESKEWMKEHFSEDMVNRMYRLSKEERRALNIGYGRSIIKIRAFVKNNVSPQSEEAKTVAREMMSLTREVLDDVDEFFEVMRENGDEITKSMDQFRFPEIFTEEEDRFLDKVFEVLGEEMDDSESEDKAP</sequence>
<dbReference type="InterPro" id="IPR009061">
    <property type="entry name" value="DNA-bd_dom_put_sf"/>
</dbReference>
<evidence type="ECO:0000313" key="4">
    <source>
        <dbReference type="Proteomes" id="UP000242662"/>
    </source>
</evidence>
<dbReference type="SUPFAM" id="SSF46955">
    <property type="entry name" value="Putative DNA-binding domain"/>
    <property type="match status" value="1"/>
</dbReference>
<dbReference type="PANTHER" id="PTHR30204:SF96">
    <property type="entry name" value="CHROMOSOME-ANCHORING PROTEIN RACA"/>
    <property type="match status" value="1"/>
</dbReference>
<reference evidence="4" key="1">
    <citation type="submission" date="2016-09" db="EMBL/GenBank/DDBJ databases">
        <authorList>
            <person name="Varghese N."/>
            <person name="Submissions S."/>
        </authorList>
    </citation>
    <scope>NUCLEOTIDE SEQUENCE [LARGE SCALE GENOMIC DNA]</scope>
    <source>
        <strain evidence="4">25nlg</strain>
    </source>
</reference>
<keyword evidence="4" id="KW-1185">Reference proteome</keyword>
<dbReference type="PANTHER" id="PTHR30204">
    <property type="entry name" value="REDOX-CYCLING DRUG-SENSING TRANSCRIPTIONAL ACTIVATOR SOXR"/>
    <property type="match status" value="1"/>
</dbReference>
<dbReference type="GO" id="GO:0003677">
    <property type="term" value="F:DNA binding"/>
    <property type="evidence" value="ECO:0007669"/>
    <property type="project" value="UniProtKB-KW"/>
</dbReference>
<dbReference type="Gene3D" id="1.10.1660.10">
    <property type="match status" value="1"/>
</dbReference>
<dbReference type="OrthoDB" id="1894615at2"/>
<protein>
    <submittedName>
        <fullName evidence="3">Transcriptional regulator, MerR family</fullName>
    </submittedName>
</protein>
<dbReference type="PROSITE" id="PS50937">
    <property type="entry name" value="HTH_MERR_2"/>
    <property type="match status" value="1"/>
</dbReference>
<dbReference type="Pfam" id="PF13411">
    <property type="entry name" value="MerR_1"/>
    <property type="match status" value="1"/>
</dbReference>
<dbReference type="STRING" id="1464122.SAMN05421737_11037"/>
<dbReference type="Gene3D" id="6.10.250.360">
    <property type="match status" value="1"/>
</dbReference>
<feature type="domain" description="HTH merR-type" evidence="2">
    <location>
        <begin position="5"/>
        <end position="74"/>
    </location>
</feature>
<evidence type="ECO:0000256" key="1">
    <source>
        <dbReference type="ARBA" id="ARBA00023125"/>
    </source>
</evidence>
<dbReference type="InterPro" id="IPR000551">
    <property type="entry name" value="MerR-type_HTH_dom"/>
</dbReference>
<name>A0A1G6MII8_9BACI</name>
<proteinExistence type="predicted"/>
<dbReference type="InterPro" id="IPR047057">
    <property type="entry name" value="MerR_fam"/>
</dbReference>
<gene>
    <name evidence="3" type="ORF">SAMN05421737_11037</name>
</gene>
<dbReference type="SMART" id="SM00422">
    <property type="entry name" value="HTH_MERR"/>
    <property type="match status" value="1"/>
</dbReference>
<keyword evidence="1" id="KW-0238">DNA-binding</keyword>
<dbReference type="RefSeq" id="WP_090776336.1">
    <property type="nucleotide sequence ID" value="NZ_FMYM01000010.1"/>
</dbReference>
<dbReference type="GO" id="GO:0003700">
    <property type="term" value="F:DNA-binding transcription factor activity"/>
    <property type="evidence" value="ECO:0007669"/>
    <property type="project" value="InterPro"/>
</dbReference>
<dbReference type="AlphaFoldDB" id="A0A1G6MII8"/>
<dbReference type="EMBL" id="FMYM01000010">
    <property type="protein sequence ID" value="SDC55342.1"/>
    <property type="molecule type" value="Genomic_DNA"/>
</dbReference>
<dbReference type="CDD" id="cd01106">
    <property type="entry name" value="HTH_TipAL-Mta"/>
    <property type="match status" value="1"/>
</dbReference>
<evidence type="ECO:0000313" key="3">
    <source>
        <dbReference type="EMBL" id="SDC55342.1"/>
    </source>
</evidence>
<accession>A0A1G6MII8</accession>
<dbReference type="Proteomes" id="UP000242662">
    <property type="component" value="Unassembled WGS sequence"/>
</dbReference>
<organism evidence="3 4">
    <name type="scientific">Shouchella lonarensis</name>
    <dbReference type="NCBI Taxonomy" id="1464122"/>
    <lineage>
        <taxon>Bacteria</taxon>
        <taxon>Bacillati</taxon>
        <taxon>Bacillota</taxon>
        <taxon>Bacilli</taxon>
        <taxon>Bacillales</taxon>
        <taxon>Bacillaceae</taxon>
        <taxon>Shouchella</taxon>
    </lineage>
</organism>